<proteinExistence type="predicted"/>
<dbReference type="KEGG" id="qso:IRL76_06995"/>
<feature type="domain" description="N-acetyltransferase" evidence="1">
    <location>
        <begin position="161"/>
        <end position="316"/>
    </location>
</feature>
<dbReference type="EMBL" id="CP064654">
    <property type="protein sequence ID" value="QPD00260.1"/>
    <property type="molecule type" value="Genomic_DNA"/>
</dbReference>
<dbReference type="InterPro" id="IPR000182">
    <property type="entry name" value="GNAT_dom"/>
</dbReference>
<dbReference type="PANTHER" id="PTHR43072:SF60">
    <property type="entry name" value="L-2,4-DIAMINOBUTYRIC ACID ACETYLTRANSFERASE"/>
    <property type="match status" value="1"/>
</dbReference>
<sequence>MVDVVAQMGPAFLGSRLKRLGERMQASAAQIIADAGIPLQPGHMAAMAALRTGPKTIGQLADASGTSQPGMTRTIGQLTKLGMVADVECDDQRSRMIGLTAEGTRTVNVIASDVWPRVGMAAEQILDRLEGDFLRQLAVIEESLSEASIAERAMQSEPGRLTLLGWDPALAHEFHDINAEWIEAMFVLEQTDRDVLENPQERIIDSGGDIMFVHAAGLGIVGACALQKTGPAAFELTKMGVRESARGLKAGEFLLEGMIDRARQLGAEKLYLLTNRKCAAAVHLYEKLGFEHDAGIMADYGARYDRCNVAMLYTGV</sequence>
<dbReference type="PANTHER" id="PTHR43072">
    <property type="entry name" value="N-ACETYLTRANSFERASE"/>
    <property type="match status" value="1"/>
</dbReference>
<dbReference type="SUPFAM" id="SSF55729">
    <property type="entry name" value="Acyl-CoA N-acyltransferases (Nat)"/>
    <property type="match status" value="1"/>
</dbReference>
<keyword evidence="2" id="KW-0808">Transferase</keyword>
<name>A0A7S8F6P4_9SPHN</name>
<accession>A0A7S8F6P4</accession>
<dbReference type="Gene3D" id="3.40.630.30">
    <property type="match status" value="1"/>
</dbReference>
<dbReference type="GO" id="GO:0016747">
    <property type="term" value="F:acyltransferase activity, transferring groups other than amino-acyl groups"/>
    <property type="evidence" value="ECO:0007669"/>
    <property type="project" value="InterPro"/>
</dbReference>
<dbReference type="PROSITE" id="PS51186">
    <property type="entry name" value="GNAT"/>
    <property type="match status" value="1"/>
</dbReference>
<dbReference type="SUPFAM" id="SSF46785">
    <property type="entry name" value="Winged helix' DNA-binding domain"/>
    <property type="match status" value="1"/>
</dbReference>
<reference evidence="2 3" key="1">
    <citation type="submission" date="2020-11" db="EMBL/GenBank/DDBJ databases">
        <title>The genome sequence of Erythrobacter sp. 6D36.</title>
        <authorList>
            <person name="Liu Y."/>
        </authorList>
    </citation>
    <scope>NUCLEOTIDE SEQUENCE [LARGE SCALE GENOMIC DNA]</scope>
    <source>
        <strain evidence="2 3">6D36</strain>
    </source>
</reference>
<dbReference type="InterPro" id="IPR036388">
    <property type="entry name" value="WH-like_DNA-bd_sf"/>
</dbReference>
<organism evidence="2 3">
    <name type="scientific">Qipengyuania soli</name>
    <dbReference type="NCBI Taxonomy" id="2782568"/>
    <lineage>
        <taxon>Bacteria</taxon>
        <taxon>Pseudomonadati</taxon>
        <taxon>Pseudomonadota</taxon>
        <taxon>Alphaproteobacteria</taxon>
        <taxon>Sphingomonadales</taxon>
        <taxon>Erythrobacteraceae</taxon>
        <taxon>Qipengyuania</taxon>
    </lineage>
</organism>
<keyword evidence="3" id="KW-1185">Reference proteome</keyword>
<dbReference type="CDD" id="cd04301">
    <property type="entry name" value="NAT_SF"/>
    <property type="match status" value="1"/>
</dbReference>
<evidence type="ECO:0000313" key="2">
    <source>
        <dbReference type="EMBL" id="QPD00260.1"/>
    </source>
</evidence>
<gene>
    <name evidence="2" type="ORF">IRL76_06995</name>
</gene>
<dbReference type="AlphaFoldDB" id="A0A7S8F6P4"/>
<dbReference type="Gene3D" id="1.10.10.10">
    <property type="entry name" value="Winged helix-like DNA-binding domain superfamily/Winged helix DNA-binding domain"/>
    <property type="match status" value="1"/>
</dbReference>
<dbReference type="RefSeq" id="WP_200984053.1">
    <property type="nucleotide sequence ID" value="NZ_CP064654.1"/>
</dbReference>
<protein>
    <submittedName>
        <fullName evidence="2">MarR family transcriptional regulator/GNAT family N-acetyltransferase</fullName>
    </submittedName>
</protein>
<dbReference type="InterPro" id="IPR016181">
    <property type="entry name" value="Acyl_CoA_acyltransferase"/>
</dbReference>
<dbReference type="Pfam" id="PF00583">
    <property type="entry name" value="Acetyltransf_1"/>
    <property type="match status" value="1"/>
</dbReference>
<dbReference type="InterPro" id="IPR036390">
    <property type="entry name" value="WH_DNA-bd_sf"/>
</dbReference>
<evidence type="ECO:0000313" key="3">
    <source>
        <dbReference type="Proteomes" id="UP000594459"/>
    </source>
</evidence>
<evidence type="ECO:0000259" key="1">
    <source>
        <dbReference type="PROSITE" id="PS51186"/>
    </source>
</evidence>
<dbReference type="Proteomes" id="UP000594459">
    <property type="component" value="Chromosome"/>
</dbReference>